<keyword evidence="2" id="KW-0238">DNA-binding</keyword>
<dbReference type="InterPro" id="IPR018490">
    <property type="entry name" value="cNMP-bd_dom_sf"/>
</dbReference>
<feature type="domain" description="HTH crp-type" evidence="4">
    <location>
        <begin position="147"/>
        <end position="213"/>
    </location>
</feature>
<comment type="caution">
    <text evidence="5">The sequence shown here is derived from an EMBL/GenBank/DDBJ whole genome shotgun (WGS) entry which is preliminary data.</text>
</comment>
<keyword evidence="6" id="KW-1185">Reference proteome</keyword>
<reference evidence="5 6" key="1">
    <citation type="submission" date="2023-07" db="EMBL/GenBank/DDBJ databases">
        <title>Genomic Encyclopedia of Type Strains, Phase IV (KMG-IV): sequencing the most valuable type-strain genomes for metagenomic binning, comparative biology and taxonomic classification.</title>
        <authorList>
            <person name="Goeker M."/>
        </authorList>
    </citation>
    <scope>NUCLEOTIDE SEQUENCE [LARGE SCALE GENOMIC DNA]</scope>
    <source>
        <strain evidence="5 6">DSM 5896</strain>
    </source>
</reference>
<dbReference type="PROSITE" id="PS51063">
    <property type="entry name" value="HTH_CRP_2"/>
    <property type="match status" value="1"/>
</dbReference>
<organism evidence="5 6">
    <name type="scientific">Labrys monachus</name>
    <dbReference type="NCBI Taxonomy" id="217067"/>
    <lineage>
        <taxon>Bacteria</taxon>
        <taxon>Pseudomonadati</taxon>
        <taxon>Pseudomonadota</taxon>
        <taxon>Alphaproteobacteria</taxon>
        <taxon>Hyphomicrobiales</taxon>
        <taxon>Xanthobacteraceae</taxon>
        <taxon>Labrys</taxon>
    </lineage>
</organism>
<dbReference type="Proteomes" id="UP001237448">
    <property type="component" value="Unassembled WGS sequence"/>
</dbReference>
<evidence type="ECO:0000259" key="4">
    <source>
        <dbReference type="PROSITE" id="PS51063"/>
    </source>
</evidence>
<keyword evidence="3" id="KW-0804">Transcription</keyword>
<evidence type="ECO:0000256" key="2">
    <source>
        <dbReference type="ARBA" id="ARBA00023125"/>
    </source>
</evidence>
<dbReference type="PANTHER" id="PTHR24567:SF74">
    <property type="entry name" value="HTH-TYPE TRANSCRIPTIONAL REGULATOR ARCR"/>
    <property type="match status" value="1"/>
</dbReference>
<evidence type="ECO:0000313" key="6">
    <source>
        <dbReference type="Proteomes" id="UP001237448"/>
    </source>
</evidence>
<dbReference type="PANTHER" id="PTHR24567">
    <property type="entry name" value="CRP FAMILY TRANSCRIPTIONAL REGULATORY PROTEIN"/>
    <property type="match status" value="1"/>
</dbReference>
<dbReference type="SMART" id="SM00419">
    <property type="entry name" value="HTH_CRP"/>
    <property type="match status" value="1"/>
</dbReference>
<dbReference type="Gene3D" id="2.60.120.10">
    <property type="entry name" value="Jelly Rolls"/>
    <property type="match status" value="1"/>
</dbReference>
<dbReference type="InterPro" id="IPR036390">
    <property type="entry name" value="WH_DNA-bd_sf"/>
</dbReference>
<dbReference type="InterPro" id="IPR014710">
    <property type="entry name" value="RmlC-like_jellyroll"/>
</dbReference>
<dbReference type="EMBL" id="JAUSVK010000001">
    <property type="protein sequence ID" value="MDQ0395728.1"/>
    <property type="molecule type" value="Genomic_DNA"/>
</dbReference>
<dbReference type="SUPFAM" id="SSF46785">
    <property type="entry name" value="Winged helix' DNA-binding domain"/>
    <property type="match status" value="1"/>
</dbReference>
<protein>
    <submittedName>
        <fullName evidence="5">CRP-like cAMP-binding protein</fullName>
    </submittedName>
</protein>
<gene>
    <name evidence="5" type="ORF">J3R73_005520</name>
</gene>
<sequence>MKRVQHPVRNRLLDALSAHDRGLLAHHAEAYGLEAGEILFEPGQDVLHVYFPGPGSIASLLLDLREGATAEAAMIGQEGAVGGIVSDGNKPAFARGAVQVAGTALRVPIEALEAAKQRSPTLRDHFARYADCLLAQVLQSVACNAVHDLDARLARWLLSTQDRIGGRDLRLTQQFIAEMLGVQRSYASRIIGDLEKKGIIATGRALVTIRDRRRLEGEACECYAYLRRHYQRVLPGVYPMPE</sequence>
<keyword evidence="1" id="KW-0805">Transcription regulation</keyword>
<evidence type="ECO:0000256" key="3">
    <source>
        <dbReference type="ARBA" id="ARBA00023163"/>
    </source>
</evidence>
<dbReference type="RefSeq" id="WP_307434867.1">
    <property type="nucleotide sequence ID" value="NZ_JAUSVK010000001.1"/>
</dbReference>
<accession>A0ABU0FM97</accession>
<dbReference type="Pfam" id="PF13545">
    <property type="entry name" value="HTH_Crp_2"/>
    <property type="match status" value="1"/>
</dbReference>
<evidence type="ECO:0000313" key="5">
    <source>
        <dbReference type="EMBL" id="MDQ0395728.1"/>
    </source>
</evidence>
<dbReference type="InterPro" id="IPR012318">
    <property type="entry name" value="HTH_CRP"/>
</dbReference>
<dbReference type="SUPFAM" id="SSF51206">
    <property type="entry name" value="cAMP-binding domain-like"/>
    <property type="match status" value="1"/>
</dbReference>
<name>A0ABU0FM97_9HYPH</name>
<evidence type="ECO:0000256" key="1">
    <source>
        <dbReference type="ARBA" id="ARBA00023015"/>
    </source>
</evidence>
<dbReference type="InterPro" id="IPR050397">
    <property type="entry name" value="Env_Response_Regulators"/>
</dbReference>
<proteinExistence type="predicted"/>